<evidence type="ECO:0000259" key="1">
    <source>
        <dbReference type="PROSITE" id="PS50209"/>
    </source>
</evidence>
<reference evidence="2" key="1">
    <citation type="submission" date="2025-08" db="UniProtKB">
        <authorList>
            <consortium name="Ensembl"/>
        </authorList>
    </citation>
    <scope>IDENTIFICATION</scope>
</reference>
<sequence>MDNQGNTEPNLRVLRQCRVVLVDQLEEHIGSLLEQLLLRDVFTRDDREEVLCEGGPRAQVRKTLDIVDCKGEEAAAEFRLLCSRLTEPGPMKQQQPDSKKAIPEISLLSLIIGNSLHKIFSVCFYTSSLLSTTNYSFITL</sequence>
<dbReference type="InterPro" id="IPR001315">
    <property type="entry name" value="CARD"/>
</dbReference>
<evidence type="ECO:0000313" key="2">
    <source>
        <dbReference type="Ensembl" id="ENSPKIP00000007773.1"/>
    </source>
</evidence>
<protein>
    <recommendedName>
        <fullName evidence="1">CARD domain-containing protein</fullName>
    </recommendedName>
</protein>
<dbReference type="AlphaFoldDB" id="A0A3B3QNR8"/>
<dbReference type="SUPFAM" id="SSF47986">
    <property type="entry name" value="DEATH domain"/>
    <property type="match status" value="1"/>
</dbReference>
<dbReference type="GO" id="GO:0042981">
    <property type="term" value="P:regulation of apoptotic process"/>
    <property type="evidence" value="ECO:0007669"/>
    <property type="project" value="InterPro"/>
</dbReference>
<dbReference type="Pfam" id="PF00619">
    <property type="entry name" value="CARD"/>
    <property type="match status" value="1"/>
</dbReference>
<organism evidence="2 3">
    <name type="scientific">Paramormyrops kingsleyae</name>
    <dbReference type="NCBI Taxonomy" id="1676925"/>
    <lineage>
        <taxon>Eukaryota</taxon>
        <taxon>Metazoa</taxon>
        <taxon>Chordata</taxon>
        <taxon>Craniata</taxon>
        <taxon>Vertebrata</taxon>
        <taxon>Euteleostomi</taxon>
        <taxon>Actinopterygii</taxon>
        <taxon>Neopterygii</taxon>
        <taxon>Teleostei</taxon>
        <taxon>Osteoglossocephala</taxon>
        <taxon>Osteoglossomorpha</taxon>
        <taxon>Osteoglossiformes</taxon>
        <taxon>Mormyridae</taxon>
        <taxon>Paramormyrops</taxon>
    </lineage>
</organism>
<name>A0A3B3QNR8_9TELE</name>
<dbReference type="Gene3D" id="1.10.533.10">
    <property type="entry name" value="Death Domain, Fas"/>
    <property type="match status" value="1"/>
</dbReference>
<proteinExistence type="predicted"/>
<dbReference type="PROSITE" id="PS50209">
    <property type="entry name" value="CARD"/>
    <property type="match status" value="1"/>
</dbReference>
<dbReference type="CDD" id="cd01671">
    <property type="entry name" value="CARD"/>
    <property type="match status" value="1"/>
</dbReference>
<dbReference type="GeneTree" id="ENSGT00940000178140"/>
<evidence type="ECO:0000313" key="3">
    <source>
        <dbReference type="Proteomes" id="UP000261540"/>
    </source>
</evidence>
<feature type="domain" description="CARD" evidence="1">
    <location>
        <begin position="6"/>
        <end position="78"/>
    </location>
</feature>
<reference evidence="2" key="2">
    <citation type="submission" date="2025-09" db="UniProtKB">
        <authorList>
            <consortium name="Ensembl"/>
        </authorList>
    </citation>
    <scope>IDENTIFICATION</scope>
</reference>
<dbReference type="Ensembl" id="ENSPKIT00000031840.1">
    <property type="protein sequence ID" value="ENSPKIP00000007773.1"/>
    <property type="gene ID" value="ENSPKIG00000023540.1"/>
</dbReference>
<dbReference type="InterPro" id="IPR011029">
    <property type="entry name" value="DEATH-like_dom_sf"/>
</dbReference>
<keyword evidence="3" id="KW-1185">Reference proteome</keyword>
<accession>A0A3B3QNR8</accession>
<dbReference type="Proteomes" id="UP000261540">
    <property type="component" value="Unplaced"/>
</dbReference>